<dbReference type="Proteomes" id="UP000187406">
    <property type="component" value="Unassembled WGS sequence"/>
</dbReference>
<dbReference type="OrthoDB" id="111931at2759"/>
<gene>
    <name evidence="1" type="ORF">CFOL_v3_28404</name>
</gene>
<comment type="caution">
    <text evidence="1">The sequence shown here is derived from an EMBL/GenBank/DDBJ whole genome shotgun (WGS) entry which is preliminary data.</text>
</comment>
<sequence>NINSRKCFTKLFMDALS</sequence>
<dbReference type="AlphaFoldDB" id="A0A1Q3CXQ2"/>
<protein>
    <submittedName>
        <fullName evidence="1">Uncharacterized protein</fullName>
    </submittedName>
</protein>
<evidence type="ECO:0000313" key="2">
    <source>
        <dbReference type="Proteomes" id="UP000187406"/>
    </source>
</evidence>
<feature type="non-terminal residue" evidence="1">
    <location>
        <position position="1"/>
    </location>
</feature>
<evidence type="ECO:0000313" key="1">
    <source>
        <dbReference type="EMBL" id="GAV84962.1"/>
    </source>
</evidence>
<keyword evidence="2" id="KW-1185">Reference proteome</keyword>
<name>A0A1Q3CXQ2_CEPFO</name>
<dbReference type="EMBL" id="BDDD01003411">
    <property type="protein sequence ID" value="GAV84962.1"/>
    <property type="molecule type" value="Genomic_DNA"/>
</dbReference>
<organism evidence="1 2">
    <name type="scientific">Cephalotus follicularis</name>
    <name type="common">Albany pitcher plant</name>
    <dbReference type="NCBI Taxonomy" id="3775"/>
    <lineage>
        <taxon>Eukaryota</taxon>
        <taxon>Viridiplantae</taxon>
        <taxon>Streptophyta</taxon>
        <taxon>Embryophyta</taxon>
        <taxon>Tracheophyta</taxon>
        <taxon>Spermatophyta</taxon>
        <taxon>Magnoliopsida</taxon>
        <taxon>eudicotyledons</taxon>
        <taxon>Gunneridae</taxon>
        <taxon>Pentapetalae</taxon>
        <taxon>rosids</taxon>
        <taxon>fabids</taxon>
        <taxon>Oxalidales</taxon>
        <taxon>Cephalotaceae</taxon>
        <taxon>Cephalotus</taxon>
    </lineage>
</organism>
<reference evidence="2" key="1">
    <citation type="submission" date="2016-04" db="EMBL/GenBank/DDBJ databases">
        <title>Cephalotus genome sequencing.</title>
        <authorList>
            <person name="Fukushima K."/>
            <person name="Hasebe M."/>
            <person name="Fang X."/>
        </authorList>
    </citation>
    <scope>NUCLEOTIDE SEQUENCE [LARGE SCALE GENOMIC DNA]</scope>
    <source>
        <strain evidence="2">cv. St1</strain>
    </source>
</reference>
<proteinExistence type="predicted"/>
<accession>A0A1Q3CXQ2</accession>